<dbReference type="InterPro" id="IPR051156">
    <property type="entry name" value="Mito/Outer_Membr_Metalloprot"/>
</dbReference>
<dbReference type="GO" id="GO:0016020">
    <property type="term" value="C:membrane"/>
    <property type="evidence" value="ECO:0007669"/>
    <property type="project" value="TreeGrafter"/>
</dbReference>
<keyword evidence="10" id="KW-1185">Reference proteome</keyword>
<comment type="cofactor">
    <cofactor evidence="6">
        <name>Zn(2+)</name>
        <dbReference type="ChEBI" id="CHEBI:29105"/>
    </cofactor>
    <text evidence="6">Binds 1 zinc ion per subunit.</text>
</comment>
<dbReference type="RefSeq" id="WP_168719017.1">
    <property type="nucleotide sequence ID" value="NZ_CP042909.1"/>
</dbReference>
<keyword evidence="3 6" id="KW-0378">Hydrolase</keyword>
<evidence type="ECO:0000259" key="8">
    <source>
        <dbReference type="Pfam" id="PF01435"/>
    </source>
</evidence>
<evidence type="ECO:0000256" key="4">
    <source>
        <dbReference type="ARBA" id="ARBA00022833"/>
    </source>
</evidence>
<feature type="chain" id="PRO_5026084441" evidence="7">
    <location>
        <begin position="18"/>
        <end position="328"/>
    </location>
</feature>
<dbReference type="PROSITE" id="PS51257">
    <property type="entry name" value="PROKAR_LIPOPROTEIN"/>
    <property type="match status" value="1"/>
</dbReference>
<comment type="similarity">
    <text evidence="6">Belongs to the peptidase M48 family.</text>
</comment>
<name>A0A6H1WR11_9BACT</name>
<evidence type="ECO:0000256" key="1">
    <source>
        <dbReference type="ARBA" id="ARBA00022670"/>
    </source>
</evidence>
<evidence type="ECO:0000256" key="2">
    <source>
        <dbReference type="ARBA" id="ARBA00022723"/>
    </source>
</evidence>
<keyword evidence="7" id="KW-0732">Signal</keyword>
<protein>
    <submittedName>
        <fullName evidence="9">M48 family metallopeptidase</fullName>
    </submittedName>
</protein>
<accession>A0A6H1WR11</accession>
<proteinExistence type="inferred from homology"/>
<dbReference type="PANTHER" id="PTHR22726:SF1">
    <property type="entry name" value="METALLOENDOPEPTIDASE OMA1, MITOCHONDRIAL"/>
    <property type="match status" value="1"/>
</dbReference>
<dbReference type="PANTHER" id="PTHR22726">
    <property type="entry name" value="METALLOENDOPEPTIDASE OMA1"/>
    <property type="match status" value="1"/>
</dbReference>
<dbReference type="EMBL" id="CP042909">
    <property type="protein sequence ID" value="QJA05655.1"/>
    <property type="molecule type" value="Genomic_DNA"/>
</dbReference>
<feature type="domain" description="Peptidase M48" evidence="8">
    <location>
        <begin position="160"/>
        <end position="311"/>
    </location>
</feature>
<dbReference type="CDD" id="cd07331">
    <property type="entry name" value="M48C_Oma1_like"/>
    <property type="match status" value="1"/>
</dbReference>
<evidence type="ECO:0000256" key="5">
    <source>
        <dbReference type="ARBA" id="ARBA00023049"/>
    </source>
</evidence>
<dbReference type="KEGG" id="tmai:FVE67_02050"/>
<keyword evidence="5 6" id="KW-0482">Metalloprotease</keyword>
<reference evidence="9 10" key="1">
    <citation type="submission" date="2019-08" db="EMBL/GenBank/DDBJ databases">
        <title>Complete genome sequence of Thermosulfurimonas marina SU872T, an anaerobic thermophilic chemolithoautotrophic bacterium isolated from a shallow marine hydrothermal vent.</title>
        <authorList>
            <person name="Allioux M."/>
            <person name="Jebbar M."/>
            <person name="Slobodkina G."/>
            <person name="Slobodkin A."/>
            <person name="Moalic Y."/>
            <person name="Frolova A."/>
            <person name="Shao Z."/>
            <person name="Alain K."/>
        </authorList>
    </citation>
    <scope>NUCLEOTIDE SEQUENCE [LARGE SCALE GENOMIC DNA]</scope>
    <source>
        <strain evidence="9 10">SU872</strain>
    </source>
</reference>
<evidence type="ECO:0000256" key="6">
    <source>
        <dbReference type="RuleBase" id="RU003983"/>
    </source>
</evidence>
<dbReference type="AlphaFoldDB" id="A0A6H1WR11"/>
<feature type="signal peptide" evidence="7">
    <location>
        <begin position="1"/>
        <end position="17"/>
    </location>
</feature>
<dbReference type="Proteomes" id="UP000501253">
    <property type="component" value="Chromosome"/>
</dbReference>
<dbReference type="GO" id="GO:0046872">
    <property type="term" value="F:metal ion binding"/>
    <property type="evidence" value="ECO:0007669"/>
    <property type="project" value="UniProtKB-KW"/>
</dbReference>
<keyword evidence="2" id="KW-0479">Metal-binding</keyword>
<keyword evidence="1 6" id="KW-0645">Protease</keyword>
<organism evidence="9 10">
    <name type="scientific">Thermosulfurimonas marina</name>
    <dbReference type="NCBI Taxonomy" id="2047767"/>
    <lineage>
        <taxon>Bacteria</taxon>
        <taxon>Pseudomonadati</taxon>
        <taxon>Thermodesulfobacteriota</taxon>
        <taxon>Thermodesulfobacteria</taxon>
        <taxon>Thermodesulfobacteriales</taxon>
        <taxon>Thermodesulfobacteriaceae</taxon>
        <taxon>Thermosulfurimonas</taxon>
    </lineage>
</organism>
<evidence type="ECO:0000313" key="9">
    <source>
        <dbReference type="EMBL" id="QJA05655.1"/>
    </source>
</evidence>
<dbReference type="Pfam" id="PF01435">
    <property type="entry name" value="Peptidase_M48"/>
    <property type="match status" value="1"/>
</dbReference>
<sequence>MRKLSLLLLLLVLSACAVETGPPVSPEELSRAQTEIWEIKLREYLHCEDRVGRVLVRILPVTEHDEPHPWFLVKIIDLSRTPPEVDRALSRIFAESLPEKGYLVTFVHPALKRQGLSPGEVIQHLETQRLRLGAPVRLTLADGRLLSLKPPVIYTEPVDFRIVDSPEPNAWVTPENRMYVTLALCRTLPDDHELAAVVGHELAHLKRGHLKKQMTLLTLRDLLGIGVYALGGQTAQDLYRLGANFALLKFSRDQEREADFYGLWYTYRAGYNLEKAAQVWVHLAAVLPPGGPSLLSTHPPTAERLARIRKIVAAIRSGKTFEELRGGN</sequence>
<dbReference type="Gene3D" id="3.30.2010.10">
    <property type="entry name" value="Metalloproteases ('zincins'), catalytic domain"/>
    <property type="match status" value="1"/>
</dbReference>
<gene>
    <name evidence="9" type="ORF">FVE67_02050</name>
</gene>
<dbReference type="GO" id="GO:0051603">
    <property type="term" value="P:proteolysis involved in protein catabolic process"/>
    <property type="evidence" value="ECO:0007669"/>
    <property type="project" value="TreeGrafter"/>
</dbReference>
<evidence type="ECO:0000313" key="10">
    <source>
        <dbReference type="Proteomes" id="UP000501253"/>
    </source>
</evidence>
<dbReference type="InterPro" id="IPR001915">
    <property type="entry name" value="Peptidase_M48"/>
</dbReference>
<keyword evidence="4 6" id="KW-0862">Zinc</keyword>
<dbReference type="GO" id="GO:0004222">
    <property type="term" value="F:metalloendopeptidase activity"/>
    <property type="evidence" value="ECO:0007669"/>
    <property type="project" value="InterPro"/>
</dbReference>
<evidence type="ECO:0000256" key="7">
    <source>
        <dbReference type="SAM" id="SignalP"/>
    </source>
</evidence>
<evidence type="ECO:0000256" key="3">
    <source>
        <dbReference type="ARBA" id="ARBA00022801"/>
    </source>
</evidence>